<protein>
    <recommendedName>
        <fullName evidence="4">Lipoprotein</fullName>
    </recommendedName>
</protein>
<dbReference type="AlphaFoldDB" id="A0A5S3PWG5"/>
<sequence>MKRIVYLVLILSLVSCNSRGTKKTKYERDSIQVSDENELPKGNEEAQVEKPKLNTTAIQKYAQLILENKVSPSDNNETFECLDQLFQENKKDLNFYFEVFRVIVKKSDGALSEVIGQYIVTFLRSYPNYFIERYTDFEFEEKMRFIDFMAYEFYFAGTDFKVEINEFFAGINNAQNLDSDDQIRTLSEIKELVTKATEGIIAGSNLKNNSILDSVEFDSNYIRSKTSPLSKTIDIEKINVALLEKLPKKFISEHLSPYKIEIGYPEHLTDDYPDEYVFLEFKVFENFNLYTFVHDNETCCRTLYAVTIGKENNNTINIGVIGYEGGDGGWVGKQYGSWTSEAIIETTTTSDYDEDLIESNNNTEVDTTWSFIKIDQNGYFEKTDSLAVKYIGDKKVE</sequence>
<organism evidence="2 3">
    <name type="scientific">Maribacter algarum</name>
    <name type="common">ex Zhang et al. 2020</name>
    <dbReference type="NCBI Taxonomy" id="2578118"/>
    <lineage>
        <taxon>Bacteria</taxon>
        <taxon>Pseudomonadati</taxon>
        <taxon>Bacteroidota</taxon>
        <taxon>Flavobacteriia</taxon>
        <taxon>Flavobacteriales</taxon>
        <taxon>Flavobacteriaceae</taxon>
        <taxon>Maribacter</taxon>
    </lineage>
</organism>
<dbReference type="OrthoDB" id="1145241at2"/>
<evidence type="ECO:0000256" key="1">
    <source>
        <dbReference type="SAM" id="MobiDB-lite"/>
    </source>
</evidence>
<reference evidence="2 3" key="1">
    <citation type="submission" date="2019-05" db="EMBL/GenBank/DDBJ databases">
        <authorList>
            <person name="Zhang J.-Y."/>
            <person name="Feg X."/>
            <person name="Du Z.-J."/>
        </authorList>
    </citation>
    <scope>NUCLEOTIDE SEQUENCE [LARGE SCALE GENOMIC DNA]</scope>
    <source>
        <strain evidence="2 3">RZ26</strain>
    </source>
</reference>
<evidence type="ECO:0000313" key="2">
    <source>
        <dbReference type="EMBL" id="TMM59313.1"/>
    </source>
</evidence>
<evidence type="ECO:0000313" key="3">
    <source>
        <dbReference type="Proteomes" id="UP000310314"/>
    </source>
</evidence>
<dbReference type="Proteomes" id="UP000310314">
    <property type="component" value="Unassembled WGS sequence"/>
</dbReference>
<feature type="region of interest" description="Disordered" evidence="1">
    <location>
        <begin position="26"/>
        <end position="46"/>
    </location>
</feature>
<name>A0A5S3PWG5_9FLAO</name>
<gene>
    <name evidence="2" type="ORF">FEE95_07735</name>
</gene>
<dbReference type="EMBL" id="VATY01000001">
    <property type="protein sequence ID" value="TMM59313.1"/>
    <property type="molecule type" value="Genomic_DNA"/>
</dbReference>
<dbReference type="PROSITE" id="PS51257">
    <property type="entry name" value="PROKAR_LIPOPROTEIN"/>
    <property type="match status" value="1"/>
</dbReference>
<evidence type="ECO:0008006" key="4">
    <source>
        <dbReference type="Google" id="ProtNLM"/>
    </source>
</evidence>
<accession>A0A5S3PWG5</accession>
<keyword evidence="3" id="KW-1185">Reference proteome</keyword>
<proteinExistence type="predicted"/>
<comment type="caution">
    <text evidence="2">The sequence shown here is derived from an EMBL/GenBank/DDBJ whole genome shotgun (WGS) entry which is preliminary data.</text>
</comment>
<dbReference type="RefSeq" id="WP_138657301.1">
    <property type="nucleotide sequence ID" value="NZ_VATY01000001.1"/>
</dbReference>